<gene>
    <name evidence="1" type="ORF">J2Z53_000420</name>
</gene>
<sequence length="335" mass="38841">MSKHTKTNISIFNSKELNVFYGIPNCYTSYSLGIANLYDALHYSYHNNLDFLITTDQNDLLAQNSSYDKNNKSKWLSAQSLGKKFMKKRENFVYLLGFEGKTTSYGNIDIINSNTFFTGEIKDINLLIFWMLNNPNAFIIIKRPIKTTLSIPYSKILNSMITSIEVCYGTFGNRYSRREKYYFSLLDAGWKLGAVNSQNNKKLDFGDYDNLTGVIIPKLTKNNLIEAFRKRRTFSSESRSLNFYFLANDTLMGGVLPSYCEKIKFSIIAEDKNYPIEKIEIIKNHGKIVHTLTNINLSKIKYLYEHTLENDESWFLIKIYQKDDRIAISSPIFVH</sequence>
<dbReference type="Gene3D" id="3.20.20.140">
    <property type="entry name" value="Metal-dependent hydrolases"/>
    <property type="match status" value="1"/>
</dbReference>
<reference evidence="1 2" key="1">
    <citation type="submission" date="2021-03" db="EMBL/GenBank/DDBJ databases">
        <title>Genomic Encyclopedia of Type Strains, Phase IV (KMG-IV): sequencing the most valuable type-strain genomes for metagenomic binning, comparative biology and taxonomic classification.</title>
        <authorList>
            <person name="Goeker M."/>
        </authorList>
    </citation>
    <scope>NUCLEOTIDE SEQUENCE [LARGE SCALE GENOMIC DNA]</scope>
    <source>
        <strain evidence="1 2">DSM 3984</strain>
    </source>
</reference>
<proteinExistence type="predicted"/>
<dbReference type="Proteomes" id="UP000783390">
    <property type="component" value="Unassembled WGS sequence"/>
</dbReference>
<name>A0ABS4EXY0_9CLOT</name>
<organism evidence="1 2">
    <name type="scientific">Clostridium moniliforme</name>
    <dbReference type="NCBI Taxonomy" id="39489"/>
    <lineage>
        <taxon>Bacteria</taxon>
        <taxon>Bacillati</taxon>
        <taxon>Bacillota</taxon>
        <taxon>Clostridia</taxon>
        <taxon>Eubacteriales</taxon>
        <taxon>Clostridiaceae</taxon>
        <taxon>Clostridium</taxon>
    </lineage>
</organism>
<dbReference type="EMBL" id="JAGGJZ010000001">
    <property type="protein sequence ID" value="MBP1888841.1"/>
    <property type="molecule type" value="Genomic_DNA"/>
</dbReference>
<evidence type="ECO:0000313" key="1">
    <source>
        <dbReference type="EMBL" id="MBP1888841.1"/>
    </source>
</evidence>
<protein>
    <submittedName>
        <fullName evidence="1">Uncharacterized protein</fullName>
    </submittedName>
</protein>
<evidence type="ECO:0000313" key="2">
    <source>
        <dbReference type="Proteomes" id="UP000783390"/>
    </source>
</evidence>
<dbReference type="RefSeq" id="WP_209795564.1">
    <property type="nucleotide sequence ID" value="NZ_JAGGJZ010000001.1"/>
</dbReference>
<accession>A0ABS4EXY0</accession>
<comment type="caution">
    <text evidence="1">The sequence shown here is derived from an EMBL/GenBank/DDBJ whole genome shotgun (WGS) entry which is preliminary data.</text>
</comment>
<keyword evidence="2" id="KW-1185">Reference proteome</keyword>